<dbReference type="GO" id="GO:0000032">
    <property type="term" value="P:cell wall mannoprotein biosynthetic process"/>
    <property type="evidence" value="ECO:0007669"/>
    <property type="project" value="TreeGrafter"/>
</dbReference>
<accession>A0A8K0UGK2</accession>
<evidence type="ECO:0000256" key="4">
    <source>
        <dbReference type="SAM" id="SignalP"/>
    </source>
</evidence>
<evidence type="ECO:0000313" key="6">
    <source>
        <dbReference type="Proteomes" id="UP000813824"/>
    </source>
</evidence>
<reference evidence="5" key="1">
    <citation type="journal article" date="2021" name="New Phytol.">
        <title>Evolutionary innovations through gain and loss of genes in the ectomycorrhizal Boletales.</title>
        <authorList>
            <person name="Wu G."/>
            <person name="Miyauchi S."/>
            <person name="Morin E."/>
            <person name="Kuo A."/>
            <person name="Drula E."/>
            <person name="Varga T."/>
            <person name="Kohler A."/>
            <person name="Feng B."/>
            <person name="Cao Y."/>
            <person name="Lipzen A."/>
            <person name="Daum C."/>
            <person name="Hundley H."/>
            <person name="Pangilinan J."/>
            <person name="Johnson J."/>
            <person name="Barry K."/>
            <person name="LaButti K."/>
            <person name="Ng V."/>
            <person name="Ahrendt S."/>
            <person name="Min B."/>
            <person name="Choi I.G."/>
            <person name="Park H."/>
            <person name="Plett J.M."/>
            <person name="Magnuson J."/>
            <person name="Spatafora J.W."/>
            <person name="Nagy L.G."/>
            <person name="Henrissat B."/>
            <person name="Grigoriev I.V."/>
            <person name="Yang Z.L."/>
            <person name="Xu J."/>
            <person name="Martin F.M."/>
        </authorList>
    </citation>
    <scope>NUCLEOTIDE SEQUENCE</scope>
    <source>
        <strain evidence="5">KKN 215</strain>
    </source>
</reference>
<dbReference type="SUPFAM" id="SSF53448">
    <property type="entry name" value="Nucleotide-diphospho-sugar transferases"/>
    <property type="match status" value="1"/>
</dbReference>
<dbReference type="GO" id="GO:0005794">
    <property type="term" value="C:Golgi apparatus"/>
    <property type="evidence" value="ECO:0007669"/>
    <property type="project" value="TreeGrafter"/>
</dbReference>
<dbReference type="Gene3D" id="3.90.550.10">
    <property type="entry name" value="Spore Coat Polysaccharide Biosynthesis Protein SpsA, Chain A"/>
    <property type="match status" value="1"/>
</dbReference>
<dbReference type="Proteomes" id="UP000813824">
    <property type="component" value="Unassembled WGS sequence"/>
</dbReference>
<dbReference type="GO" id="GO:0016020">
    <property type="term" value="C:membrane"/>
    <property type="evidence" value="ECO:0007669"/>
    <property type="project" value="InterPro"/>
</dbReference>
<proteinExistence type="inferred from homology"/>
<keyword evidence="2" id="KW-0808">Transferase</keyword>
<dbReference type="PANTHER" id="PTHR31121">
    <property type="entry name" value="ALPHA-1,2 MANNOSYLTRANSFERASE KTR1"/>
    <property type="match status" value="1"/>
</dbReference>
<feature type="region of interest" description="Disordered" evidence="3">
    <location>
        <begin position="49"/>
        <end position="81"/>
    </location>
</feature>
<sequence length="418" mass="48683">MLPITRPLFLLAVVSCTALLGSLFSRNHGPTETISFVTGPDINELPTVLLNTNPPAPSEDETNPPAPTASQSPGSEPDSDVEVNDLEYWRSGKFISTHLDKQPAFNAHDTPINNIPTDQLGYNAVVLYLIADNRLRETMLSLSYLFRWVPMHPWPIILFYASDMDDPASRNDFMVRLYDFLGGGEEARFFVQRIEWVRLHWSLPDGFSHDVSVVKPVFEFAWPGYHMMCAFFASEIFDHPRLQNVTYYMRLDTDSYIFRPLCYDPFEIFHQRNRSYGYRAALTDPAEVVVGLWDLTDEYARRHPEVEERLRRNGFPWPSPRESGRMGDKAYPGYYNNFEIVKLDAFRTPEVRGWLDEVKRVPERIYKYRWGDSPIRYATVYMFMDIDKDVEEYCGMEYWHQGTYGRQCSCEDQRDGRS</sequence>
<dbReference type="EMBL" id="JAEVFJ010000045">
    <property type="protein sequence ID" value="KAH8084877.1"/>
    <property type="molecule type" value="Genomic_DNA"/>
</dbReference>
<dbReference type="PANTHER" id="PTHR31121:SF6">
    <property type="entry name" value="ALPHA-1,2 MANNOSYLTRANSFERASE KTR1"/>
    <property type="match status" value="1"/>
</dbReference>
<dbReference type="InterPro" id="IPR029044">
    <property type="entry name" value="Nucleotide-diphossugar_trans"/>
</dbReference>
<keyword evidence="6" id="KW-1185">Reference proteome</keyword>
<dbReference type="AlphaFoldDB" id="A0A8K0UGK2"/>
<evidence type="ECO:0000256" key="2">
    <source>
        <dbReference type="ARBA" id="ARBA00022679"/>
    </source>
</evidence>
<dbReference type="InterPro" id="IPR002685">
    <property type="entry name" value="Glyco_trans_15"/>
</dbReference>
<keyword evidence="4" id="KW-0732">Signal</keyword>
<feature type="chain" id="PRO_5035466380" evidence="4">
    <location>
        <begin position="19"/>
        <end position="418"/>
    </location>
</feature>
<gene>
    <name evidence="5" type="ORF">BXZ70DRAFT_910457</name>
</gene>
<name>A0A8K0UGK2_9AGAR</name>
<dbReference type="GO" id="GO:0000026">
    <property type="term" value="F:alpha-1,2-mannosyltransferase activity"/>
    <property type="evidence" value="ECO:0007669"/>
    <property type="project" value="TreeGrafter"/>
</dbReference>
<dbReference type="GO" id="GO:0006487">
    <property type="term" value="P:protein N-linked glycosylation"/>
    <property type="evidence" value="ECO:0007669"/>
    <property type="project" value="TreeGrafter"/>
</dbReference>
<evidence type="ECO:0000256" key="3">
    <source>
        <dbReference type="SAM" id="MobiDB-lite"/>
    </source>
</evidence>
<evidence type="ECO:0000313" key="5">
    <source>
        <dbReference type="EMBL" id="KAH8084877.1"/>
    </source>
</evidence>
<evidence type="ECO:0000256" key="1">
    <source>
        <dbReference type="ARBA" id="ARBA00007677"/>
    </source>
</evidence>
<comment type="caution">
    <text evidence="5">The sequence shown here is derived from an EMBL/GenBank/DDBJ whole genome shotgun (WGS) entry which is preliminary data.</text>
</comment>
<protein>
    <submittedName>
        <fullName evidence="5">Glycolipid 2-alpha-mannosyltransferase-domain-containing protein</fullName>
    </submittedName>
</protein>
<comment type="similarity">
    <text evidence="1">Belongs to the glycosyltransferase 15 family.</text>
</comment>
<dbReference type="OrthoDB" id="439943at2759"/>
<organism evidence="5 6">
    <name type="scientific">Cristinia sonorae</name>
    <dbReference type="NCBI Taxonomy" id="1940300"/>
    <lineage>
        <taxon>Eukaryota</taxon>
        <taxon>Fungi</taxon>
        <taxon>Dikarya</taxon>
        <taxon>Basidiomycota</taxon>
        <taxon>Agaricomycotina</taxon>
        <taxon>Agaricomycetes</taxon>
        <taxon>Agaricomycetidae</taxon>
        <taxon>Agaricales</taxon>
        <taxon>Pleurotineae</taxon>
        <taxon>Stephanosporaceae</taxon>
        <taxon>Cristinia</taxon>
    </lineage>
</organism>
<dbReference type="Pfam" id="PF01793">
    <property type="entry name" value="Glyco_transf_15"/>
    <property type="match status" value="1"/>
</dbReference>
<feature type="signal peptide" evidence="4">
    <location>
        <begin position="1"/>
        <end position="18"/>
    </location>
</feature>